<organism evidence="2 3">
    <name type="scientific">Gigaspora margarita</name>
    <dbReference type="NCBI Taxonomy" id="4874"/>
    <lineage>
        <taxon>Eukaryota</taxon>
        <taxon>Fungi</taxon>
        <taxon>Fungi incertae sedis</taxon>
        <taxon>Mucoromycota</taxon>
        <taxon>Glomeromycotina</taxon>
        <taxon>Glomeromycetes</taxon>
        <taxon>Diversisporales</taxon>
        <taxon>Gigasporaceae</taxon>
        <taxon>Gigaspora</taxon>
    </lineage>
</organism>
<name>A0ABN7XNX3_GIGMA</name>
<dbReference type="EMBL" id="CAJVQB010155810">
    <property type="protein sequence ID" value="CAG8856063.1"/>
    <property type="molecule type" value="Genomic_DNA"/>
</dbReference>
<sequence>LLADKDDLNQANNALEKRIEELMNELDQLTKANEELTKSNNAFKIVLQITEDERNFYKSANFEEFNKFVDNYVFG</sequence>
<reference evidence="2 3" key="1">
    <citation type="submission" date="2021-06" db="EMBL/GenBank/DDBJ databases">
        <authorList>
            <person name="Kallberg Y."/>
            <person name="Tangrot J."/>
            <person name="Rosling A."/>
        </authorList>
    </citation>
    <scope>NUCLEOTIDE SEQUENCE [LARGE SCALE GENOMIC DNA]</scope>
    <source>
        <strain evidence="2 3">120-4 pot B 10/14</strain>
    </source>
</reference>
<feature type="non-terminal residue" evidence="2">
    <location>
        <position position="1"/>
    </location>
</feature>
<accession>A0ABN7XNX3</accession>
<gene>
    <name evidence="2" type="ORF">GMARGA_LOCUS44884</name>
</gene>
<feature type="non-terminal residue" evidence="2">
    <location>
        <position position="75"/>
    </location>
</feature>
<protein>
    <submittedName>
        <fullName evidence="2">971_t:CDS:1</fullName>
    </submittedName>
</protein>
<evidence type="ECO:0000256" key="1">
    <source>
        <dbReference type="SAM" id="Coils"/>
    </source>
</evidence>
<comment type="caution">
    <text evidence="2">The sequence shown here is derived from an EMBL/GenBank/DDBJ whole genome shotgun (WGS) entry which is preliminary data.</text>
</comment>
<evidence type="ECO:0000313" key="2">
    <source>
        <dbReference type="EMBL" id="CAG8856063.1"/>
    </source>
</evidence>
<evidence type="ECO:0000313" key="3">
    <source>
        <dbReference type="Proteomes" id="UP000789901"/>
    </source>
</evidence>
<keyword evidence="1" id="KW-0175">Coiled coil</keyword>
<keyword evidence="3" id="KW-1185">Reference proteome</keyword>
<proteinExistence type="predicted"/>
<dbReference type="Proteomes" id="UP000789901">
    <property type="component" value="Unassembled WGS sequence"/>
</dbReference>
<feature type="coiled-coil region" evidence="1">
    <location>
        <begin position="5"/>
        <end position="42"/>
    </location>
</feature>